<dbReference type="Gene3D" id="3.40.30.10">
    <property type="entry name" value="Glutaredoxin"/>
    <property type="match status" value="1"/>
</dbReference>
<dbReference type="OrthoDB" id="9800597at2"/>
<protein>
    <submittedName>
        <fullName evidence="1">(2Fe-2S) ferredoxin</fullName>
    </submittedName>
</protein>
<evidence type="ECO:0000313" key="1">
    <source>
        <dbReference type="EMBL" id="TCS61756.1"/>
    </source>
</evidence>
<proteinExistence type="predicted"/>
<name>A0A4R3J9R2_9PROT</name>
<keyword evidence="2" id="KW-1185">Reference proteome</keyword>
<accession>A0A4R3J9R2</accession>
<comment type="caution">
    <text evidence="1">The sequence shown here is derived from an EMBL/GenBank/DDBJ whole genome shotgun (WGS) entry which is preliminary data.</text>
</comment>
<organism evidence="1 2">
    <name type="scientific">Varunaivibrio sulfuroxidans</name>
    <dbReference type="NCBI Taxonomy" id="1773489"/>
    <lineage>
        <taxon>Bacteria</taxon>
        <taxon>Pseudomonadati</taxon>
        <taxon>Pseudomonadota</taxon>
        <taxon>Alphaproteobacteria</taxon>
        <taxon>Rhodospirillales</taxon>
        <taxon>Magnetovibrionaceae</taxon>
        <taxon>Varunaivibrio</taxon>
    </lineage>
</organism>
<sequence>MPRPKRHIFVCGQSRPEGHPRGSCASVNAADVMDAFLAAFQERDLWGTYKVSSSGCIGPCFSGPSVLVYPEGVMYAKVRAEDVGEIIDKHIVGGEVVDRLQAPADVW</sequence>
<dbReference type="AlphaFoldDB" id="A0A4R3J9R2"/>
<evidence type="ECO:0000313" key="2">
    <source>
        <dbReference type="Proteomes" id="UP000295304"/>
    </source>
</evidence>
<dbReference type="CDD" id="cd02980">
    <property type="entry name" value="TRX_Fd_family"/>
    <property type="match status" value="1"/>
</dbReference>
<dbReference type="Proteomes" id="UP000295304">
    <property type="component" value="Unassembled WGS sequence"/>
</dbReference>
<gene>
    <name evidence="1" type="ORF">EDD55_107165</name>
</gene>
<reference evidence="1 2" key="1">
    <citation type="submission" date="2019-03" db="EMBL/GenBank/DDBJ databases">
        <title>Genomic Encyclopedia of Type Strains, Phase IV (KMG-IV): sequencing the most valuable type-strain genomes for metagenomic binning, comparative biology and taxonomic classification.</title>
        <authorList>
            <person name="Goeker M."/>
        </authorList>
    </citation>
    <scope>NUCLEOTIDE SEQUENCE [LARGE SCALE GENOMIC DNA]</scope>
    <source>
        <strain evidence="1 2">DSM 101688</strain>
    </source>
</reference>
<dbReference type="RefSeq" id="WP_132939460.1">
    <property type="nucleotide sequence ID" value="NZ_CP119676.1"/>
</dbReference>
<dbReference type="SUPFAM" id="SSF52833">
    <property type="entry name" value="Thioredoxin-like"/>
    <property type="match status" value="1"/>
</dbReference>
<dbReference type="EMBL" id="SLZW01000007">
    <property type="protein sequence ID" value="TCS61756.1"/>
    <property type="molecule type" value="Genomic_DNA"/>
</dbReference>
<dbReference type="InterPro" id="IPR036249">
    <property type="entry name" value="Thioredoxin-like_sf"/>
</dbReference>